<protein>
    <recommendedName>
        <fullName evidence="8">Carbamoyltransferase</fullName>
        <ecNumber evidence="8">6.2.-.-</ecNumber>
    </recommendedName>
</protein>
<dbReference type="NCBIfam" id="TIGR00143">
    <property type="entry name" value="hypF"/>
    <property type="match status" value="1"/>
</dbReference>
<evidence type="ECO:0000313" key="13">
    <source>
        <dbReference type="Proteomes" id="UP000075502"/>
    </source>
</evidence>
<evidence type="ECO:0000256" key="5">
    <source>
        <dbReference type="ARBA" id="ARBA00022771"/>
    </source>
</evidence>
<dbReference type="Pfam" id="PF00708">
    <property type="entry name" value="Acylphosphatase"/>
    <property type="match status" value="1"/>
</dbReference>
<dbReference type="Gene3D" id="3.90.870.50">
    <property type="match status" value="1"/>
</dbReference>
<dbReference type="InterPro" id="IPR004421">
    <property type="entry name" value="Carbamoyltransferase_HypF"/>
</dbReference>
<dbReference type="UniPathway" id="UPA00335"/>
<dbReference type="FunFam" id="3.30.420.40:FF:000124">
    <property type="entry name" value="Carbamoyltransferase HypF"/>
    <property type="match status" value="1"/>
</dbReference>
<dbReference type="GO" id="GO:0003998">
    <property type="term" value="F:acylphosphatase activity"/>
    <property type="evidence" value="ECO:0007669"/>
    <property type="project" value="UniProtKB-EC"/>
</dbReference>
<name>A0A150TM75_SORCE</name>
<dbReference type="InterPro" id="IPR001792">
    <property type="entry name" value="Acylphosphatase-like_dom"/>
</dbReference>
<dbReference type="InterPro" id="IPR017945">
    <property type="entry name" value="DHBP_synth_RibB-like_a/b_dom"/>
</dbReference>
<dbReference type="GO" id="GO:0016874">
    <property type="term" value="F:ligase activity"/>
    <property type="evidence" value="ECO:0007669"/>
    <property type="project" value="UniProtKB-UniRule"/>
</dbReference>
<sequence length="796" mass="87904">MEPNSRDSAEPQPALVTRRFRVSGIVQGVGFRPFVHRLARAVGARGWVLNDSQGVLLELQAGDAEIQSFLRALVESPPPLARITAVREEALAEPVPRYDDFHIKGSVDLRYTDTLIPPDSDVCADCLRELRDPADRRHRYPFINCTHCGPRYSIICEMPYDRSQTTMRSFPMCPACAREYEDIEDRRYHAQPNACPACGPRLTLTDRLGAPIAAEDPVRFAIARLREGALFAVKSLGGFHLVADARNEAAVRELRRRKRRDAKPFAIMVADCEAASRYVALSPPERALLESRQRPIVLLRRRPGSLPDAVAPRNPSFGVMLPSTPLHYLLLEDPALDVLVMTSGNLSGHPIAFDNDTALAQLRDIADYFVLHDRDIRTRVDDSVVRLTEAEGLDGPLLSFIRRSRGYAPYPIHLSQGVGAVVALGGELKTTVAVGKDNQVFISQHIGDLKNDSTFGAHVDCSSHVQRLLSVQADTVACDMHPAFRSTRAAKDRSGAQVTTVQHHHAHMAACMAENGLNERVIGVIFDGSGYGLDNTIWGGEFLVGDYRDFVRAGHLRPMYLLGGDKAVKEPIRVAISLLVETFGDELGGIRVPALADIPEERRDVFVKMAQRRLNATATTSMGRLFDGVSSLLRVCHEVEYEAQAAIELEALLERDFGTAPPLDYGIEERDGRLVVDYRPLVRDLLRATEEPDATPAHLSRRFHSTVVDVIANVCLRLAQRYDVRRVVMSGGVFMNEFVVINALRRLSRDGLAPHCHRLVPPNDGGISLGQILVAAARARDAAPARGERPATPDRP</sequence>
<dbReference type="PROSITE" id="PS51160">
    <property type="entry name" value="ACYLPHOSPHATASE_3"/>
    <property type="match status" value="1"/>
</dbReference>
<evidence type="ECO:0000256" key="1">
    <source>
        <dbReference type="ARBA" id="ARBA00004711"/>
    </source>
</evidence>
<comment type="pathway">
    <text evidence="1">Protein modification; [NiFe] hydrogenase maturation.</text>
</comment>
<dbReference type="Gene3D" id="3.30.110.120">
    <property type="match status" value="1"/>
</dbReference>
<feature type="domain" description="Acylphosphatase-like" evidence="10">
    <location>
        <begin position="17"/>
        <end position="105"/>
    </location>
</feature>
<dbReference type="PROSITE" id="PS51163">
    <property type="entry name" value="YRDC"/>
    <property type="match status" value="1"/>
</dbReference>
<dbReference type="InterPro" id="IPR017968">
    <property type="entry name" value="Acylphosphatase_CS"/>
</dbReference>
<dbReference type="Gene3D" id="3.30.420.40">
    <property type="match status" value="1"/>
</dbReference>
<evidence type="ECO:0000256" key="7">
    <source>
        <dbReference type="ARBA" id="ARBA00048220"/>
    </source>
</evidence>
<keyword evidence="6" id="KW-0862">Zinc</keyword>
<evidence type="ECO:0000259" key="11">
    <source>
        <dbReference type="PROSITE" id="PS51163"/>
    </source>
</evidence>
<dbReference type="InterPro" id="IPR011125">
    <property type="entry name" value="Znf_HypF"/>
</dbReference>
<dbReference type="Gene3D" id="3.30.420.360">
    <property type="match status" value="1"/>
</dbReference>
<reference evidence="12 13" key="1">
    <citation type="submission" date="2014-02" db="EMBL/GenBank/DDBJ databases">
        <title>The small core and large imbalanced accessory genome model reveals a collaborative survival strategy of Sorangium cellulosum strains in nature.</title>
        <authorList>
            <person name="Han K."/>
            <person name="Peng R."/>
            <person name="Blom J."/>
            <person name="Li Y.-Z."/>
        </authorList>
    </citation>
    <scope>NUCLEOTIDE SEQUENCE [LARGE SCALE GENOMIC DNA]</scope>
    <source>
        <strain evidence="12 13">So0007-03</strain>
    </source>
</reference>
<dbReference type="PANTHER" id="PTHR42959:SF1">
    <property type="entry name" value="CARBAMOYLTRANSFERASE HYPF"/>
    <property type="match status" value="1"/>
</dbReference>
<dbReference type="SUPFAM" id="SSF54975">
    <property type="entry name" value="Acylphosphatase/BLUF domain-like"/>
    <property type="match status" value="1"/>
</dbReference>
<evidence type="ECO:0000259" key="10">
    <source>
        <dbReference type="PROSITE" id="PS51160"/>
    </source>
</evidence>
<evidence type="ECO:0000256" key="6">
    <source>
        <dbReference type="ARBA" id="ARBA00022833"/>
    </source>
</evidence>
<keyword evidence="4" id="KW-0479">Metal-binding</keyword>
<dbReference type="InterPro" id="IPR006070">
    <property type="entry name" value="Sua5-like_dom"/>
</dbReference>
<keyword evidence="9" id="KW-0378">Hydrolase</keyword>
<dbReference type="GO" id="GO:0016743">
    <property type="term" value="F:carboxyl- or carbamoyltransferase activity"/>
    <property type="evidence" value="ECO:0007669"/>
    <property type="project" value="UniProtKB-UniRule"/>
</dbReference>
<dbReference type="Pfam" id="PF01300">
    <property type="entry name" value="Sua5_yciO_yrdC"/>
    <property type="match status" value="1"/>
</dbReference>
<evidence type="ECO:0000256" key="4">
    <source>
        <dbReference type="ARBA" id="ARBA00022723"/>
    </source>
</evidence>
<dbReference type="PIRSF" id="PIRSF006256">
    <property type="entry name" value="CMPcnvr_hdrg_mat"/>
    <property type="match status" value="1"/>
</dbReference>
<evidence type="ECO:0000256" key="8">
    <source>
        <dbReference type="PIRNR" id="PIRNR006256"/>
    </source>
</evidence>
<organism evidence="12 13">
    <name type="scientific">Sorangium cellulosum</name>
    <name type="common">Polyangium cellulosum</name>
    <dbReference type="NCBI Taxonomy" id="56"/>
    <lineage>
        <taxon>Bacteria</taxon>
        <taxon>Pseudomonadati</taxon>
        <taxon>Myxococcota</taxon>
        <taxon>Polyangia</taxon>
        <taxon>Polyangiales</taxon>
        <taxon>Polyangiaceae</taxon>
        <taxon>Sorangium</taxon>
    </lineage>
</organism>
<feature type="domain" description="YrdC-like" evidence="11">
    <location>
        <begin position="215"/>
        <end position="406"/>
    </location>
</feature>
<feature type="active site" evidence="9">
    <location>
        <position position="50"/>
    </location>
</feature>
<dbReference type="PANTHER" id="PTHR42959">
    <property type="entry name" value="CARBAMOYLTRANSFERASE"/>
    <property type="match status" value="1"/>
</dbReference>
<comment type="catalytic activity">
    <reaction evidence="7">
        <text>C-terminal L-cysteinyl-[HypE protein] + carbamoyl phosphate + ATP + H2O = C-terminal S-carboxamide-L-cysteinyl-[HypE protein] + AMP + phosphate + diphosphate + H(+)</text>
        <dbReference type="Rhea" id="RHEA:55636"/>
        <dbReference type="Rhea" id="RHEA-COMP:14247"/>
        <dbReference type="Rhea" id="RHEA-COMP:14392"/>
        <dbReference type="ChEBI" id="CHEBI:15377"/>
        <dbReference type="ChEBI" id="CHEBI:15378"/>
        <dbReference type="ChEBI" id="CHEBI:30616"/>
        <dbReference type="ChEBI" id="CHEBI:33019"/>
        <dbReference type="ChEBI" id="CHEBI:43474"/>
        <dbReference type="ChEBI" id="CHEBI:58228"/>
        <dbReference type="ChEBI" id="CHEBI:76913"/>
        <dbReference type="ChEBI" id="CHEBI:139126"/>
        <dbReference type="ChEBI" id="CHEBI:456215"/>
    </reaction>
</comment>
<evidence type="ECO:0000256" key="9">
    <source>
        <dbReference type="PROSITE-ProRule" id="PRU00520"/>
    </source>
</evidence>
<dbReference type="InterPro" id="IPR055128">
    <property type="entry name" value="HypF_C_2"/>
</dbReference>
<dbReference type="Pfam" id="PF07503">
    <property type="entry name" value="zf-HYPF"/>
    <property type="match status" value="2"/>
</dbReference>
<dbReference type="GO" id="GO:0051604">
    <property type="term" value="P:protein maturation"/>
    <property type="evidence" value="ECO:0007669"/>
    <property type="project" value="TreeGrafter"/>
</dbReference>
<proteinExistence type="inferred from homology"/>
<accession>A0A150TM75</accession>
<dbReference type="SUPFAM" id="SSF53067">
    <property type="entry name" value="Actin-like ATPase domain"/>
    <property type="match status" value="2"/>
</dbReference>
<evidence type="ECO:0000256" key="3">
    <source>
        <dbReference type="ARBA" id="ARBA00022598"/>
    </source>
</evidence>
<feature type="active site" evidence="9">
    <location>
        <position position="32"/>
    </location>
</feature>
<comment type="similarity">
    <text evidence="2 8">Belongs to the carbamoyltransferase HypF family.</text>
</comment>
<dbReference type="Proteomes" id="UP000075502">
    <property type="component" value="Unassembled WGS sequence"/>
</dbReference>
<dbReference type="InterPro" id="IPR043129">
    <property type="entry name" value="ATPase_NBD"/>
</dbReference>
<comment type="caution">
    <text evidence="12">The sequence shown here is derived from an EMBL/GenBank/DDBJ whole genome shotgun (WGS) entry which is preliminary data.</text>
</comment>
<dbReference type="GO" id="GO:0003725">
    <property type="term" value="F:double-stranded RNA binding"/>
    <property type="evidence" value="ECO:0007669"/>
    <property type="project" value="InterPro"/>
</dbReference>
<dbReference type="Pfam" id="PF17788">
    <property type="entry name" value="HypF_C"/>
    <property type="match status" value="1"/>
</dbReference>
<dbReference type="EC" id="6.2.-.-" evidence="8"/>
<dbReference type="GO" id="GO:0008270">
    <property type="term" value="F:zinc ion binding"/>
    <property type="evidence" value="ECO:0007669"/>
    <property type="project" value="UniProtKB-KW"/>
</dbReference>
<keyword evidence="5" id="KW-0863">Zinc-finger</keyword>
<keyword evidence="3" id="KW-0436">Ligase</keyword>
<comment type="catalytic activity">
    <reaction evidence="9">
        <text>an acyl phosphate + H2O = a carboxylate + phosphate + H(+)</text>
        <dbReference type="Rhea" id="RHEA:14965"/>
        <dbReference type="ChEBI" id="CHEBI:15377"/>
        <dbReference type="ChEBI" id="CHEBI:15378"/>
        <dbReference type="ChEBI" id="CHEBI:29067"/>
        <dbReference type="ChEBI" id="CHEBI:43474"/>
        <dbReference type="ChEBI" id="CHEBI:59918"/>
        <dbReference type="EC" id="3.6.1.7"/>
    </reaction>
</comment>
<dbReference type="InterPro" id="IPR036046">
    <property type="entry name" value="Acylphosphatase-like_dom_sf"/>
</dbReference>
<evidence type="ECO:0000256" key="2">
    <source>
        <dbReference type="ARBA" id="ARBA00008097"/>
    </source>
</evidence>
<dbReference type="PROSITE" id="PS00150">
    <property type="entry name" value="ACYLPHOSPHATASE_1"/>
    <property type="match status" value="1"/>
</dbReference>
<dbReference type="EMBL" id="JEME01001892">
    <property type="protein sequence ID" value="KYG05803.1"/>
    <property type="molecule type" value="Genomic_DNA"/>
</dbReference>
<gene>
    <name evidence="12" type="ORF">BE21_38440</name>
</gene>
<dbReference type="AlphaFoldDB" id="A0A150TM75"/>
<dbReference type="Pfam" id="PF22521">
    <property type="entry name" value="HypF_C_2"/>
    <property type="match status" value="1"/>
</dbReference>
<dbReference type="InterPro" id="IPR041440">
    <property type="entry name" value="HypF_C"/>
</dbReference>
<dbReference type="SUPFAM" id="SSF55821">
    <property type="entry name" value="YrdC/RibB"/>
    <property type="match status" value="1"/>
</dbReference>
<dbReference type="InterPro" id="IPR051060">
    <property type="entry name" value="Carbamoyltrans_HypF-like"/>
</dbReference>
<evidence type="ECO:0000313" key="12">
    <source>
        <dbReference type="EMBL" id="KYG05803.1"/>
    </source>
</evidence>